<dbReference type="Proteomes" id="UP000198658">
    <property type="component" value="Unassembled WGS sequence"/>
</dbReference>
<dbReference type="Pfam" id="PF13597">
    <property type="entry name" value="NRDD"/>
    <property type="match status" value="1"/>
</dbReference>
<reference evidence="2" key="1">
    <citation type="submission" date="2016-10" db="EMBL/GenBank/DDBJ databases">
        <authorList>
            <person name="Varghese N."/>
            <person name="Submissions S."/>
        </authorList>
    </citation>
    <scope>NUCLEOTIDE SEQUENCE [LARGE SCALE GENOMIC DNA]</scope>
    <source>
        <strain evidence="2">CGMCC 1.10657</strain>
    </source>
</reference>
<evidence type="ECO:0000313" key="1">
    <source>
        <dbReference type="EMBL" id="SDZ97957.1"/>
    </source>
</evidence>
<dbReference type="RefSeq" id="WP_139304832.1">
    <property type="nucleotide sequence ID" value="NZ_FNQO01000001.1"/>
</dbReference>
<dbReference type="InterPro" id="IPR012833">
    <property type="entry name" value="NrdD"/>
</dbReference>
<dbReference type="GO" id="GO:0006260">
    <property type="term" value="P:DNA replication"/>
    <property type="evidence" value="ECO:0007669"/>
    <property type="project" value="InterPro"/>
</dbReference>
<dbReference type="STRING" id="658218.SAMN05216562_1508"/>
<name>A0A1H3XEX2_9GAMM</name>
<proteinExistence type="predicted"/>
<dbReference type="OrthoDB" id="9808075at2"/>
<organism evidence="1 2">
    <name type="scientific">Microbulbifer marinus</name>
    <dbReference type="NCBI Taxonomy" id="658218"/>
    <lineage>
        <taxon>Bacteria</taxon>
        <taxon>Pseudomonadati</taxon>
        <taxon>Pseudomonadota</taxon>
        <taxon>Gammaproteobacteria</taxon>
        <taxon>Cellvibrionales</taxon>
        <taxon>Microbulbiferaceae</taxon>
        <taxon>Microbulbifer</taxon>
    </lineage>
</organism>
<protein>
    <submittedName>
        <fullName evidence="1">Anaerobic ribonucleoside-triphosphate reductase</fullName>
    </submittedName>
</protein>
<dbReference type="EMBL" id="FNQO01000001">
    <property type="protein sequence ID" value="SDZ97957.1"/>
    <property type="molecule type" value="Genomic_DNA"/>
</dbReference>
<dbReference type="GO" id="GO:0008998">
    <property type="term" value="F:ribonucleoside-triphosphate reductase (thioredoxin) activity"/>
    <property type="evidence" value="ECO:0007669"/>
    <property type="project" value="InterPro"/>
</dbReference>
<sequence length="56" mass="6695">MQTETAVLKDEERTPCEVWSRVMGYHRPVTFWNPGKQSEHRDRRFFVAEESAANQR</sequence>
<dbReference type="AlphaFoldDB" id="A0A1H3XEX2"/>
<accession>A0A1H3XEX2</accession>
<gene>
    <name evidence="1" type="ORF">SAMN05216562_1508</name>
</gene>
<evidence type="ECO:0000313" key="2">
    <source>
        <dbReference type="Proteomes" id="UP000198658"/>
    </source>
</evidence>
<keyword evidence="2" id="KW-1185">Reference proteome</keyword>